<comment type="caution">
    <text evidence="2">The sequence shown here is derived from an EMBL/GenBank/DDBJ whole genome shotgun (WGS) entry which is preliminary data.</text>
</comment>
<dbReference type="InterPro" id="IPR021109">
    <property type="entry name" value="Peptidase_aspartic_dom_sf"/>
</dbReference>
<feature type="region of interest" description="Disordered" evidence="1">
    <location>
        <begin position="213"/>
        <end position="248"/>
    </location>
</feature>
<keyword evidence="3" id="KW-1185">Reference proteome</keyword>
<feature type="compositionally biased region" description="Basic and acidic residues" evidence="1">
    <location>
        <begin position="62"/>
        <end position="71"/>
    </location>
</feature>
<evidence type="ECO:0000313" key="2">
    <source>
        <dbReference type="EMBL" id="KAH1047588.1"/>
    </source>
</evidence>
<proteinExistence type="predicted"/>
<dbReference type="EMBL" id="JAIQCV010000011">
    <property type="protein sequence ID" value="KAH1047588.1"/>
    <property type="molecule type" value="Genomic_DNA"/>
</dbReference>
<feature type="region of interest" description="Disordered" evidence="1">
    <location>
        <begin position="18"/>
        <end position="72"/>
    </location>
</feature>
<sequence>MILTEYLIKFVPRKDKFKLSKSSGKGNGGGDHEEYEKGHTDNGNGSSSDIRPEQAKPSATNKGKEVVPDKRKASKLNSMVLTSTKKNRSEVRLIFVDINIVGQQRNALVDTRASNLFTSKKVAKKLGLSIKKLNNKIKILVKDVSYESNIDSIEWNVTKAPLEMLVEHETDMKPVEISVELPPMGKPSCENQEGSDQGKLECGQVRAIASCQRDVPTSGTNRAKRQQKPKWPNDADMESGWLGPKLFGDRSGGSVEIRMRAGVDLD</sequence>
<dbReference type="Proteomes" id="UP000828251">
    <property type="component" value="Unassembled WGS sequence"/>
</dbReference>
<feature type="compositionally biased region" description="Basic and acidic residues" evidence="1">
    <location>
        <begin position="30"/>
        <end position="40"/>
    </location>
</feature>
<organism evidence="2 3">
    <name type="scientific">Gossypium stocksii</name>
    <dbReference type="NCBI Taxonomy" id="47602"/>
    <lineage>
        <taxon>Eukaryota</taxon>
        <taxon>Viridiplantae</taxon>
        <taxon>Streptophyta</taxon>
        <taxon>Embryophyta</taxon>
        <taxon>Tracheophyta</taxon>
        <taxon>Spermatophyta</taxon>
        <taxon>Magnoliopsida</taxon>
        <taxon>eudicotyledons</taxon>
        <taxon>Gunneridae</taxon>
        <taxon>Pentapetalae</taxon>
        <taxon>rosids</taxon>
        <taxon>malvids</taxon>
        <taxon>Malvales</taxon>
        <taxon>Malvaceae</taxon>
        <taxon>Malvoideae</taxon>
        <taxon>Gossypium</taxon>
    </lineage>
</organism>
<evidence type="ECO:0000313" key="3">
    <source>
        <dbReference type="Proteomes" id="UP000828251"/>
    </source>
</evidence>
<reference evidence="2 3" key="1">
    <citation type="journal article" date="2021" name="Plant Biotechnol. J.">
        <title>Multi-omics assisted identification of the key and species-specific regulatory components of drought-tolerant mechanisms in Gossypium stocksii.</title>
        <authorList>
            <person name="Yu D."/>
            <person name="Ke L."/>
            <person name="Zhang D."/>
            <person name="Wu Y."/>
            <person name="Sun Y."/>
            <person name="Mei J."/>
            <person name="Sun J."/>
            <person name="Sun Y."/>
        </authorList>
    </citation>
    <scope>NUCLEOTIDE SEQUENCE [LARGE SCALE GENOMIC DNA]</scope>
    <source>
        <strain evidence="3">cv. E1</strain>
        <tissue evidence="2">Leaf</tissue>
    </source>
</reference>
<evidence type="ECO:0000256" key="1">
    <source>
        <dbReference type="SAM" id="MobiDB-lite"/>
    </source>
</evidence>
<dbReference type="AlphaFoldDB" id="A0A9D3ULZ4"/>
<name>A0A9D3ULZ4_9ROSI</name>
<accession>A0A9D3ULZ4</accession>
<protein>
    <submittedName>
        <fullName evidence="2">Uncharacterized protein</fullName>
    </submittedName>
</protein>
<gene>
    <name evidence="2" type="ORF">J1N35_038372</name>
</gene>
<dbReference type="Gene3D" id="2.40.70.10">
    <property type="entry name" value="Acid Proteases"/>
    <property type="match status" value="1"/>
</dbReference>